<comment type="cofactor">
    <cofactor evidence="1 3">
        <name>heme</name>
        <dbReference type="ChEBI" id="CHEBI:30413"/>
    </cofactor>
</comment>
<dbReference type="Proteomes" id="UP000017127">
    <property type="component" value="Unassembled WGS sequence"/>
</dbReference>
<dbReference type="PANTHER" id="PTHR24305">
    <property type="entry name" value="CYTOCHROME P450"/>
    <property type="match status" value="1"/>
</dbReference>
<accession>U7QCW2</accession>
<dbReference type="Gene3D" id="1.10.630.10">
    <property type="entry name" value="Cytochrome P450"/>
    <property type="match status" value="1"/>
</dbReference>
<evidence type="ECO:0000256" key="1">
    <source>
        <dbReference type="ARBA" id="ARBA00001971"/>
    </source>
</evidence>
<dbReference type="SUPFAM" id="SSF48264">
    <property type="entry name" value="Cytochrome P450"/>
    <property type="match status" value="1"/>
</dbReference>
<dbReference type="InterPro" id="IPR017972">
    <property type="entry name" value="Cyt_P450_CS"/>
</dbReference>
<feature type="binding site" description="axial binding residue" evidence="3">
    <location>
        <position position="393"/>
    </location>
    <ligand>
        <name>heme</name>
        <dbReference type="ChEBI" id="CHEBI:30413"/>
    </ligand>
    <ligandPart>
        <name>Fe</name>
        <dbReference type="ChEBI" id="CHEBI:18248"/>
    </ligandPart>
</feature>
<dbReference type="GO" id="GO:0020037">
    <property type="term" value="F:heme binding"/>
    <property type="evidence" value="ECO:0007669"/>
    <property type="project" value="InterPro"/>
</dbReference>
<dbReference type="CDD" id="cd11053">
    <property type="entry name" value="CYP110-like"/>
    <property type="match status" value="1"/>
</dbReference>
<keyword evidence="3 4" id="KW-0408">Iron</keyword>
<keyword evidence="4" id="KW-0503">Monooxygenase</keyword>
<reference evidence="5 6" key="1">
    <citation type="journal article" date="2013" name="Front. Microbiol.">
        <title>Comparative genomic analyses of the cyanobacterium, Lyngbya aestuarii BL J, a powerful hydrogen producer.</title>
        <authorList>
            <person name="Kothari A."/>
            <person name="Vaughn M."/>
            <person name="Garcia-Pichel F."/>
        </authorList>
    </citation>
    <scope>NUCLEOTIDE SEQUENCE [LARGE SCALE GENOMIC DNA]</scope>
    <source>
        <strain evidence="5 6">BL J</strain>
    </source>
</reference>
<comment type="similarity">
    <text evidence="2 4">Belongs to the cytochrome P450 family.</text>
</comment>
<dbReference type="InterPro" id="IPR036396">
    <property type="entry name" value="Cyt_P450_sf"/>
</dbReference>
<evidence type="ECO:0000313" key="6">
    <source>
        <dbReference type="Proteomes" id="UP000017127"/>
    </source>
</evidence>
<dbReference type="InterPro" id="IPR050121">
    <property type="entry name" value="Cytochrome_P450_monoxygenase"/>
</dbReference>
<gene>
    <name evidence="5" type="ORF">M595_5007</name>
</gene>
<proteinExistence type="inferred from homology"/>
<dbReference type="InterPro" id="IPR001128">
    <property type="entry name" value="Cyt_P450"/>
</dbReference>
<keyword evidence="6" id="KW-1185">Reference proteome</keyword>
<dbReference type="GO" id="GO:0005506">
    <property type="term" value="F:iron ion binding"/>
    <property type="evidence" value="ECO:0007669"/>
    <property type="project" value="InterPro"/>
</dbReference>
<dbReference type="GO" id="GO:0016705">
    <property type="term" value="F:oxidoreductase activity, acting on paired donors, with incorporation or reduction of molecular oxygen"/>
    <property type="evidence" value="ECO:0007669"/>
    <property type="project" value="InterPro"/>
</dbReference>
<dbReference type="PRINTS" id="PR00463">
    <property type="entry name" value="EP450I"/>
</dbReference>
<dbReference type="AlphaFoldDB" id="U7QCW2"/>
<sequence>MKTLNSPKTSPLIQRLQWVFNPLEYMETNVKINRDIFNTQVTGSVGLIFVNSPEGMQELLTRDTKEFYAPGSINEILKPLLGEQSVILLDGDRHKRQRKLLMPPFHGERMRNYGELILNITQQATAKLKPGKPFIARNTMQEITLAVILQAVFWVFEGSRYDELKQLITSLLAVTDSPISSSLLFFTSLQKDWGAWSPWGRFLRMRKKVDELLFAEINERRQNWDETRTDILNLMMAARDEDGQPMTDEELRDELLTLLFAGHETTATAMAWALYWVHRQPEVYQKLIQELESLPKNADPMTIFRLPYLTAVCNEALRIYPVAMLTFPRVTKEQTELLGYQLEPNVGVAGCIYLLHHREDLYPEPKQFKPERFLERKFSPYEFLPFGSGARQCIGMALAQFEMKLALAQIILDYDLTLLEKRPVKAGRRGVTLSPLGGIKMMMNGKRTPSKSVAIPATV</sequence>
<dbReference type="PROSITE" id="PS00086">
    <property type="entry name" value="CYTOCHROME_P450"/>
    <property type="match status" value="1"/>
</dbReference>
<dbReference type="PANTHER" id="PTHR24305:SF166">
    <property type="entry name" value="CYTOCHROME P450 12A4, MITOCHONDRIAL-RELATED"/>
    <property type="match status" value="1"/>
</dbReference>
<evidence type="ECO:0000256" key="2">
    <source>
        <dbReference type="ARBA" id="ARBA00010617"/>
    </source>
</evidence>
<dbReference type="OrthoDB" id="446280at2"/>
<keyword evidence="3 4" id="KW-0349">Heme</keyword>
<evidence type="ECO:0000313" key="5">
    <source>
        <dbReference type="EMBL" id="ERT05032.1"/>
    </source>
</evidence>
<dbReference type="InterPro" id="IPR002401">
    <property type="entry name" value="Cyt_P450_E_grp-I"/>
</dbReference>
<keyword evidence="3 4" id="KW-0479">Metal-binding</keyword>
<dbReference type="PRINTS" id="PR00385">
    <property type="entry name" value="P450"/>
</dbReference>
<protein>
    <submittedName>
        <fullName evidence="5">Cytochrome P450 family protein</fullName>
    </submittedName>
</protein>
<evidence type="ECO:0000256" key="3">
    <source>
        <dbReference type="PIRSR" id="PIRSR602401-1"/>
    </source>
</evidence>
<name>U7QCW2_9CYAN</name>
<dbReference type="GO" id="GO:0004497">
    <property type="term" value="F:monooxygenase activity"/>
    <property type="evidence" value="ECO:0007669"/>
    <property type="project" value="UniProtKB-KW"/>
</dbReference>
<keyword evidence="4" id="KW-0560">Oxidoreductase</keyword>
<organism evidence="5 6">
    <name type="scientific">Lyngbya aestuarii BL J</name>
    <dbReference type="NCBI Taxonomy" id="1348334"/>
    <lineage>
        <taxon>Bacteria</taxon>
        <taxon>Bacillati</taxon>
        <taxon>Cyanobacteriota</taxon>
        <taxon>Cyanophyceae</taxon>
        <taxon>Oscillatoriophycideae</taxon>
        <taxon>Oscillatoriales</taxon>
        <taxon>Microcoleaceae</taxon>
        <taxon>Lyngbya</taxon>
    </lineage>
</organism>
<dbReference type="EMBL" id="AUZM01000070">
    <property type="protein sequence ID" value="ERT05032.1"/>
    <property type="molecule type" value="Genomic_DNA"/>
</dbReference>
<dbReference type="PATRIC" id="fig|1348334.3.peg.4824"/>
<evidence type="ECO:0000256" key="4">
    <source>
        <dbReference type="RuleBase" id="RU000461"/>
    </source>
</evidence>
<dbReference type="RefSeq" id="WP_023068698.1">
    <property type="nucleotide sequence ID" value="NZ_AUZM01000070.1"/>
</dbReference>
<comment type="caution">
    <text evidence="5">The sequence shown here is derived from an EMBL/GenBank/DDBJ whole genome shotgun (WGS) entry which is preliminary data.</text>
</comment>
<dbReference type="Pfam" id="PF00067">
    <property type="entry name" value="p450"/>
    <property type="match status" value="1"/>
</dbReference>